<name>A0ABM9H451_STRGL</name>
<keyword evidence="2" id="KW-1185">Reference proteome</keyword>
<reference evidence="1" key="1">
    <citation type="submission" date="2022-03" db="EMBL/GenBank/DDBJ databases">
        <authorList>
            <person name="Leyn A S."/>
        </authorList>
    </citation>
    <scope>NUCLEOTIDE SEQUENCE</scope>
    <source>
        <strain evidence="1">Streptomyces globisporus 4-3</strain>
    </source>
</reference>
<dbReference type="EMBL" id="CAKXYP010000018">
    <property type="protein sequence ID" value="CAH9418412.1"/>
    <property type="molecule type" value="Genomic_DNA"/>
</dbReference>
<dbReference type="Proteomes" id="UP001154015">
    <property type="component" value="Unassembled WGS sequence"/>
</dbReference>
<proteinExistence type="predicted"/>
<gene>
    <name evidence="1" type="ORF">SGL43_05461</name>
</gene>
<evidence type="ECO:0000313" key="1">
    <source>
        <dbReference type="EMBL" id="CAH9418412.1"/>
    </source>
</evidence>
<protein>
    <submittedName>
        <fullName evidence="1">Uncharacterized protein</fullName>
    </submittedName>
</protein>
<accession>A0ABM9H451</accession>
<evidence type="ECO:0000313" key="2">
    <source>
        <dbReference type="Proteomes" id="UP001154015"/>
    </source>
</evidence>
<organism evidence="1 2">
    <name type="scientific">Streptomyces globisporus</name>
    <dbReference type="NCBI Taxonomy" id="1908"/>
    <lineage>
        <taxon>Bacteria</taxon>
        <taxon>Bacillati</taxon>
        <taxon>Actinomycetota</taxon>
        <taxon>Actinomycetes</taxon>
        <taxon>Kitasatosporales</taxon>
        <taxon>Streptomycetaceae</taxon>
        <taxon>Streptomyces</taxon>
    </lineage>
</organism>
<sequence length="41" mass="4384">MNPPSSDPPPRGRRGHRYVAGILSSVRHLGPGRTPVSLPNP</sequence>
<comment type="caution">
    <text evidence="1">The sequence shown here is derived from an EMBL/GenBank/DDBJ whole genome shotgun (WGS) entry which is preliminary data.</text>
</comment>